<dbReference type="CDD" id="cd00093">
    <property type="entry name" value="HTH_XRE"/>
    <property type="match status" value="1"/>
</dbReference>
<sequence>MNALGLQIAVARRELGWTAAELASRLGVTKQTVLRIENGSPNTAIGTALEAAVLCGIALFGPDPHDSARVADQERARLALLPARVRLNTPELDNDF</sequence>
<dbReference type="AlphaFoldDB" id="A0A1H1VII5"/>
<dbReference type="SMART" id="SM00530">
    <property type="entry name" value="HTH_XRE"/>
    <property type="match status" value="1"/>
</dbReference>
<dbReference type="InterPro" id="IPR010982">
    <property type="entry name" value="Lambda_DNA-bd_dom_sf"/>
</dbReference>
<accession>A0A1H1VII5</accession>
<evidence type="ECO:0000259" key="1">
    <source>
        <dbReference type="PROSITE" id="PS50943"/>
    </source>
</evidence>
<dbReference type="SUPFAM" id="SSF47413">
    <property type="entry name" value="lambda repressor-like DNA-binding domains"/>
    <property type="match status" value="1"/>
</dbReference>
<dbReference type="InterPro" id="IPR001387">
    <property type="entry name" value="Cro/C1-type_HTH"/>
</dbReference>
<dbReference type="OrthoDB" id="5422231at2"/>
<evidence type="ECO:0000313" key="3">
    <source>
        <dbReference type="Proteomes" id="UP000198859"/>
    </source>
</evidence>
<evidence type="ECO:0000313" key="2">
    <source>
        <dbReference type="EMBL" id="SDS83879.1"/>
    </source>
</evidence>
<dbReference type="STRING" id="642780.SAMN04488570_2825"/>
<proteinExistence type="predicted"/>
<name>A0A1H1VII5_9ACTN</name>
<organism evidence="2 3">
    <name type="scientific">Nocardioides scoriae</name>
    <dbReference type="NCBI Taxonomy" id="642780"/>
    <lineage>
        <taxon>Bacteria</taxon>
        <taxon>Bacillati</taxon>
        <taxon>Actinomycetota</taxon>
        <taxon>Actinomycetes</taxon>
        <taxon>Propionibacteriales</taxon>
        <taxon>Nocardioidaceae</taxon>
        <taxon>Nocardioides</taxon>
    </lineage>
</organism>
<reference evidence="3" key="1">
    <citation type="submission" date="2016-10" db="EMBL/GenBank/DDBJ databases">
        <authorList>
            <person name="Varghese N."/>
            <person name="Submissions S."/>
        </authorList>
    </citation>
    <scope>NUCLEOTIDE SEQUENCE [LARGE SCALE GENOMIC DNA]</scope>
    <source>
        <strain evidence="3">DSM 22127</strain>
    </source>
</reference>
<dbReference type="Proteomes" id="UP000198859">
    <property type="component" value="Chromosome I"/>
</dbReference>
<feature type="domain" description="HTH cro/C1-type" evidence="1">
    <location>
        <begin position="8"/>
        <end position="60"/>
    </location>
</feature>
<gene>
    <name evidence="2" type="ORF">SAMN04488570_2825</name>
</gene>
<dbReference type="GO" id="GO:0003677">
    <property type="term" value="F:DNA binding"/>
    <property type="evidence" value="ECO:0007669"/>
    <property type="project" value="InterPro"/>
</dbReference>
<dbReference type="Gene3D" id="1.10.260.40">
    <property type="entry name" value="lambda repressor-like DNA-binding domains"/>
    <property type="match status" value="1"/>
</dbReference>
<dbReference type="RefSeq" id="WP_157682870.1">
    <property type="nucleotide sequence ID" value="NZ_LT629757.1"/>
</dbReference>
<dbReference type="PROSITE" id="PS50943">
    <property type="entry name" value="HTH_CROC1"/>
    <property type="match status" value="1"/>
</dbReference>
<keyword evidence="3" id="KW-1185">Reference proteome</keyword>
<dbReference type="EMBL" id="LT629757">
    <property type="protein sequence ID" value="SDS83879.1"/>
    <property type="molecule type" value="Genomic_DNA"/>
</dbReference>
<protein>
    <submittedName>
        <fullName evidence="2">Helix-turn-helix</fullName>
    </submittedName>
</protein>
<dbReference type="Pfam" id="PF01381">
    <property type="entry name" value="HTH_3"/>
    <property type="match status" value="1"/>
</dbReference>